<dbReference type="EMBL" id="JADBEF010000001">
    <property type="protein sequence ID" value="MBE1563671.1"/>
    <property type="molecule type" value="Genomic_DNA"/>
</dbReference>
<feature type="region of interest" description="Disordered" evidence="1">
    <location>
        <begin position="151"/>
        <end position="172"/>
    </location>
</feature>
<gene>
    <name evidence="3" type="ORF">H4W81_006450</name>
</gene>
<dbReference type="InterPro" id="IPR003115">
    <property type="entry name" value="ParB_N"/>
</dbReference>
<dbReference type="RefSeq" id="WP_192778196.1">
    <property type="nucleotide sequence ID" value="NZ_BAAASY010000022.1"/>
</dbReference>
<evidence type="ECO:0000256" key="1">
    <source>
        <dbReference type="SAM" id="MobiDB-lite"/>
    </source>
</evidence>
<organism evidence="3 4">
    <name type="scientific">Nonomuraea africana</name>
    <dbReference type="NCBI Taxonomy" id="46171"/>
    <lineage>
        <taxon>Bacteria</taxon>
        <taxon>Bacillati</taxon>
        <taxon>Actinomycetota</taxon>
        <taxon>Actinomycetes</taxon>
        <taxon>Streptosporangiales</taxon>
        <taxon>Streptosporangiaceae</taxon>
        <taxon>Nonomuraea</taxon>
    </lineage>
</organism>
<reference evidence="3 4" key="1">
    <citation type="submission" date="2020-10" db="EMBL/GenBank/DDBJ databases">
        <title>Sequencing the genomes of 1000 actinobacteria strains.</title>
        <authorList>
            <person name="Klenk H.-P."/>
        </authorList>
    </citation>
    <scope>NUCLEOTIDE SEQUENCE [LARGE SCALE GENOMIC DNA]</scope>
    <source>
        <strain evidence="3 4">DSM 43748</strain>
    </source>
</reference>
<dbReference type="InterPro" id="IPR036086">
    <property type="entry name" value="ParB/Sulfiredoxin_sf"/>
</dbReference>
<comment type="caution">
    <text evidence="3">The sequence shown here is derived from an EMBL/GenBank/DDBJ whole genome shotgun (WGS) entry which is preliminary data.</text>
</comment>
<dbReference type="Proteomes" id="UP000661607">
    <property type="component" value="Unassembled WGS sequence"/>
</dbReference>
<feature type="domain" description="ParB-like N-terminal" evidence="2">
    <location>
        <begin position="22"/>
        <end position="106"/>
    </location>
</feature>
<keyword evidence="4" id="KW-1185">Reference proteome</keyword>
<protein>
    <submittedName>
        <fullName evidence="3">ParB-like chromosome segregation protein Spo0J</fullName>
    </submittedName>
</protein>
<evidence type="ECO:0000313" key="4">
    <source>
        <dbReference type="Proteomes" id="UP000661607"/>
    </source>
</evidence>
<dbReference type="SMART" id="SM00470">
    <property type="entry name" value="ParB"/>
    <property type="match status" value="1"/>
</dbReference>
<evidence type="ECO:0000259" key="2">
    <source>
        <dbReference type="SMART" id="SM00470"/>
    </source>
</evidence>
<evidence type="ECO:0000313" key="3">
    <source>
        <dbReference type="EMBL" id="MBE1563671.1"/>
    </source>
</evidence>
<dbReference type="SUPFAM" id="SSF110849">
    <property type="entry name" value="ParB/Sulfiredoxin"/>
    <property type="match status" value="1"/>
</dbReference>
<name>A0ABR9KNS2_9ACTN</name>
<sequence length="319" mass="34880">MGSIDRPDEAIDGRGAAAGRVIRLPIRLLKQGRSPRLSGIDRAHVRVLAELNSRLPPILVHHPTMEVIDGVHRLCAARLNGRDEIAARLFAGSAAQAFLLAVETNLAHGLTLSLAERKAAARAIIVDHPDWSDRRLGAATGLSPKTVAALRRRSTEDSPQLSERVGQDGRVRPLNNAEGRRIASEVIAARPDAPLREIAKAAGVSVGTAHDVRTRIRKGEDPLTRRRQLRTDAEPAGIEGEDSDVRLVLETLRRDPSLRYSSRGRSMLRWLDSLVLREEQVSALLNDVPPHSALLVAKLARHCATVWGRIAESIDEKHA</sequence>
<accession>A0ABR9KNS2</accession>
<proteinExistence type="predicted"/>